<comment type="caution">
    <text evidence="2">The sequence shown here is derived from an EMBL/GenBank/DDBJ whole genome shotgun (WGS) entry which is preliminary data.</text>
</comment>
<dbReference type="Proteomes" id="UP001054945">
    <property type="component" value="Unassembled WGS sequence"/>
</dbReference>
<evidence type="ECO:0000313" key="2">
    <source>
        <dbReference type="EMBL" id="GIX72315.1"/>
    </source>
</evidence>
<keyword evidence="1" id="KW-0812">Transmembrane</keyword>
<evidence type="ECO:0000256" key="1">
    <source>
        <dbReference type="SAM" id="Phobius"/>
    </source>
</evidence>
<feature type="transmembrane region" description="Helical" evidence="1">
    <location>
        <begin position="79"/>
        <end position="99"/>
    </location>
</feature>
<sequence length="101" mass="11463">MGGSLILDPHTLIIIYPITKDLFFTHIVILYHTLSSKDLLVWYPPPILMNPKERFPGLTLQIYCISMSSYRFAELLFTSPVQILGMIFSSFLPVSLANLST</sequence>
<proteinExistence type="predicted"/>
<dbReference type="AlphaFoldDB" id="A0AAV4MKE3"/>
<dbReference type="EMBL" id="BPLR01019835">
    <property type="protein sequence ID" value="GIX72315.1"/>
    <property type="molecule type" value="Genomic_DNA"/>
</dbReference>
<reference evidence="2 3" key="1">
    <citation type="submission" date="2021-06" db="EMBL/GenBank/DDBJ databases">
        <title>Caerostris extrusa draft genome.</title>
        <authorList>
            <person name="Kono N."/>
            <person name="Arakawa K."/>
        </authorList>
    </citation>
    <scope>NUCLEOTIDE SEQUENCE [LARGE SCALE GENOMIC DNA]</scope>
</reference>
<evidence type="ECO:0000313" key="3">
    <source>
        <dbReference type="Proteomes" id="UP001054945"/>
    </source>
</evidence>
<keyword evidence="1" id="KW-1133">Transmembrane helix</keyword>
<keyword evidence="1" id="KW-0472">Membrane</keyword>
<feature type="transmembrane region" description="Helical" evidence="1">
    <location>
        <begin position="12"/>
        <end position="34"/>
    </location>
</feature>
<accession>A0AAV4MKE3</accession>
<name>A0AAV4MKE3_CAEEX</name>
<gene>
    <name evidence="2" type="ORF">CEXT_596481</name>
</gene>
<keyword evidence="3" id="KW-1185">Reference proteome</keyword>
<organism evidence="2 3">
    <name type="scientific">Caerostris extrusa</name>
    <name type="common">Bark spider</name>
    <name type="synonym">Caerostris bankana</name>
    <dbReference type="NCBI Taxonomy" id="172846"/>
    <lineage>
        <taxon>Eukaryota</taxon>
        <taxon>Metazoa</taxon>
        <taxon>Ecdysozoa</taxon>
        <taxon>Arthropoda</taxon>
        <taxon>Chelicerata</taxon>
        <taxon>Arachnida</taxon>
        <taxon>Araneae</taxon>
        <taxon>Araneomorphae</taxon>
        <taxon>Entelegynae</taxon>
        <taxon>Araneoidea</taxon>
        <taxon>Araneidae</taxon>
        <taxon>Caerostris</taxon>
    </lineage>
</organism>
<protein>
    <submittedName>
        <fullName evidence="2">Uncharacterized protein</fullName>
    </submittedName>
</protein>